<dbReference type="AlphaFoldDB" id="A0A4C1YWM9"/>
<name>A0A4C1YWM9_EUMVA</name>
<evidence type="ECO:0000313" key="3">
    <source>
        <dbReference type="Proteomes" id="UP000299102"/>
    </source>
</evidence>
<dbReference type="Proteomes" id="UP000299102">
    <property type="component" value="Unassembled WGS sequence"/>
</dbReference>
<keyword evidence="3" id="KW-1185">Reference proteome</keyword>
<comment type="caution">
    <text evidence="2">The sequence shown here is derived from an EMBL/GenBank/DDBJ whole genome shotgun (WGS) entry which is preliminary data.</text>
</comment>
<accession>A0A4C1YWM9</accession>
<organism evidence="2 3">
    <name type="scientific">Eumeta variegata</name>
    <name type="common">Bagworm moth</name>
    <name type="synonym">Eumeta japonica</name>
    <dbReference type="NCBI Taxonomy" id="151549"/>
    <lineage>
        <taxon>Eukaryota</taxon>
        <taxon>Metazoa</taxon>
        <taxon>Ecdysozoa</taxon>
        <taxon>Arthropoda</taxon>
        <taxon>Hexapoda</taxon>
        <taxon>Insecta</taxon>
        <taxon>Pterygota</taxon>
        <taxon>Neoptera</taxon>
        <taxon>Endopterygota</taxon>
        <taxon>Lepidoptera</taxon>
        <taxon>Glossata</taxon>
        <taxon>Ditrysia</taxon>
        <taxon>Tineoidea</taxon>
        <taxon>Psychidae</taxon>
        <taxon>Oiketicinae</taxon>
        <taxon>Eumeta</taxon>
    </lineage>
</organism>
<evidence type="ECO:0000256" key="1">
    <source>
        <dbReference type="SAM" id="MobiDB-lite"/>
    </source>
</evidence>
<sequence length="80" mass="8924">MQVRDGGLMLPHARASSRRGYDPDNPVVMTPFQGSKLEEFPSQPEIKRSCQKSPETVTGRFPFLLPGRRRLAAAGWRKGA</sequence>
<evidence type="ECO:0000313" key="2">
    <source>
        <dbReference type="EMBL" id="GBP79373.1"/>
    </source>
</evidence>
<protein>
    <submittedName>
        <fullName evidence="2">Uncharacterized protein</fullName>
    </submittedName>
</protein>
<dbReference type="EMBL" id="BGZK01001412">
    <property type="protein sequence ID" value="GBP79373.1"/>
    <property type="molecule type" value="Genomic_DNA"/>
</dbReference>
<proteinExistence type="predicted"/>
<gene>
    <name evidence="2" type="ORF">EVAR_59217_1</name>
</gene>
<feature type="region of interest" description="Disordered" evidence="1">
    <location>
        <begin position="1"/>
        <end position="26"/>
    </location>
</feature>
<reference evidence="2 3" key="1">
    <citation type="journal article" date="2019" name="Commun. Biol.">
        <title>The bagworm genome reveals a unique fibroin gene that provides high tensile strength.</title>
        <authorList>
            <person name="Kono N."/>
            <person name="Nakamura H."/>
            <person name="Ohtoshi R."/>
            <person name="Tomita M."/>
            <person name="Numata K."/>
            <person name="Arakawa K."/>
        </authorList>
    </citation>
    <scope>NUCLEOTIDE SEQUENCE [LARGE SCALE GENOMIC DNA]</scope>
</reference>